<proteinExistence type="predicted"/>
<organism evidence="1">
    <name type="scientific">uncultured Caudovirales phage</name>
    <dbReference type="NCBI Taxonomy" id="2100421"/>
    <lineage>
        <taxon>Viruses</taxon>
        <taxon>Duplodnaviria</taxon>
        <taxon>Heunggongvirae</taxon>
        <taxon>Uroviricota</taxon>
        <taxon>Caudoviricetes</taxon>
        <taxon>Peduoviridae</taxon>
        <taxon>Maltschvirus</taxon>
        <taxon>Maltschvirus maltsch</taxon>
    </lineage>
</organism>
<accession>A0A6J5L8I2</accession>
<name>A0A6J5L8I2_9CAUD</name>
<gene>
    <name evidence="1" type="ORF">UFOVP99_9</name>
</gene>
<sequence>MATPEQNARIALALVQDNLLVLRRSLELLGVDAATAQQLQGQGATLRLAIMEARGAAMERAAHAARCVA</sequence>
<protein>
    <submittedName>
        <fullName evidence="1">Uncharacterized protein</fullName>
    </submittedName>
</protein>
<dbReference type="EMBL" id="LR796221">
    <property type="protein sequence ID" value="CAB4128079.1"/>
    <property type="molecule type" value="Genomic_DNA"/>
</dbReference>
<evidence type="ECO:0000313" key="1">
    <source>
        <dbReference type="EMBL" id="CAB4128079.1"/>
    </source>
</evidence>
<reference evidence="1" key="1">
    <citation type="submission" date="2020-04" db="EMBL/GenBank/DDBJ databases">
        <authorList>
            <person name="Chiriac C."/>
            <person name="Salcher M."/>
            <person name="Ghai R."/>
            <person name="Kavagutti S V."/>
        </authorList>
    </citation>
    <scope>NUCLEOTIDE SEQUENCE</scope>
</reference>